<gene>
    <name evidence="2" type="ORF">HZA61_11825</name>
</gene>
<evidence type="ECO:0000256" key="1">
    <source>
        <dbReference type="SAM" id="SignalP"/>
    </source>
</evidence>
<feature type="chain" id="PRO_5037507349" description="Transporter" evidence="1">
    <location>
        <begin position="27"/>
        <end position="298"/>
    </location>
</feature>
<evidence type="ECO:0000313" key="2">
    <source>
        <dbReference type="EMBL" id="MBI5170171.1"/>
    </source>
</evidence>
<dbReference type="AlphaFoldDB" id="A0A933W9P6"/>
<feature type="signal peptide" evidence="1">
    <location>
        <begin position="1"/>
        <end position="26"/>
    </location>
</feature>
<evidence type="ECO:0008006" key="4">
    <source>
        <dbReference type="Google" id="ProtNLM"/>
    </source>
</evidence>
<sequence length="298" mass="32018">MTLRRHLSAALAAASLLAVAATSAVAGPWSLAPGEYYTELRGSFFSASSFYNDDGDRIATNTLQESRSLRSYSELGWKKHFSVQLSLPAVSRTFRDSDDRIALSNSGLSDFGFGLRWSLANAKSATAVQLGWQAPVGYNTSLNPALGDGHQALSASLQLGGVAGKNAFWQASAGYKYDYRTVGARSTDAAADGAAAVDWADHFTTDGALGIWMGDLNVAGQWVAELPMSTGRPVETQWVLAGPRLTYRVDDRIDAFAGSWHSPTGRNVLHLDEYYAGVTWKATKLNRLQGFLGGAKRP</sequence>
<name>A0A933W9P6_UNCEI</name>
<accession>A0A933W9P6</accession>
<keyword evidence="1" id="KW-0732">Signal</keyword>
<evidence type="ECO:0000313" key="3">
    <source>
        <dbReference type="Proteomes" id="UP000696931"/>
    </source>
</evidence>
<dbReference type="Proteomes" id="UP000696931">
    <property type="component" value="Unassembled WGS sequence"/>
</dbReference>
<dbReference type="EMBL" id="JACRIW010000082">
    <property type="protein sequence ID" value="MBI5170171.1"/>
    <property type="molecule type" value="Genomic_DNA"/>
</dbReference>
<organism evidence="2 3">
    <name type="scientific">Eiseniibacteriota bacterium</name>
    <dbReference type="NCBI Taxonomy" id="2212470"/>
    <lineage>
        <taxon>Bacteria</taxon>
        <taxon>Candidatus Eiseniibacteriota</taxon>
    </lineage>
</organism>
<comment type="caution">
    <text evidence="2">The sequence shown here is derived from an EMBL/GenBank/DDBJ whole genome shotgun (WGS) entry which is preliminary data.</text>
</comment>
<protein>
    <recommendedName>
        <fullName evidence="4">Transporter</fullName>
    </recommendedName>
</protein>
<proteinExistence type="predicted"/>
<reference evidence="2" key="1">
    <citation type="submission" date="2020-07" db="EMBL/GenBank/DDBJ databases">
        <title>Huge and variable diversity of episymbiotic CPR bacteria and DPANN archaea in groundwater ecosystems.</title>
        <authorList>
            <person name="He C.Y."/>
            <person name="Keren R."/>
            <person name="Whittaker M."/>
            <person name="Farag I.F."/>
            <person name="Doudna J."/>
            <person name="Cate J.H.D."/>
            <person name="Banfield J.F."/>
        </authorList>
    </citation>
    <scope>NUCLEOTIDE SEQUENCE</scope>
    <source>
        <strain evidence="2">NC_groundwater_1813_Pr3_B-0.1um_71_17</strain>
    </source>
</reference>